<proteinExistence type="predicted"/>
<keyword evidence="1" id="KW-1133">Transmembrane helix</keyword>
<protein>
    <submittedName>
        <fullName evidence="2">Uncharacterized protein</fullName>
    </submittedName>
</protein>
<organism evidence="2">
    <name type="scientific">uncultured Rubrobacteraceae bacterium</name>
    <dbReference type="NCBI Taxonomy" id="349277"/>
    <lineage>
        <taxon>Bacteria</taxon>
        <taxon>Bacillati</taxon>
        <taxon>Actinomycetota</taxon>
        <taxon>Rubrobacteria</taxon>
        <taxon>Rubrobacterales</taxon>
        <taxon>Rubrobacteraceae</taxon>
        <taxon>environmental samples</taxon>
    </lineage>
</organism>
<sequence length="120" mass="13009">MLLGVAAREHEDGRVVIGDLVSVGWVFALVVVVVEVGVTEIPDLALQTTGYEDVIEGLQLALQMASRAAVVKTKIRIYSLPWTGAAAALDDRRLGKFTASVSSPNFLRVLHLELLLRENV</sequence>
<feature type="transmembrane region" description="Helical" evidence="1">
    <location>
        <begin position="20"/>
        <end position="38"/>
    </location>
</feature>
<accession>A0A6J4PY44</accession>
<dbReference type="EMBL" id="CADCVC010000034">
    <property type="protein sequence ID" value="CAA9427654.1"/>
    <property type="molecule type" value="Genomic_DNA"/>
</dbReference>
<evidence type="ECO:0000313" key="2">
    <source>
        <dbReference type="EMBL" id="CAA9427654.1"/>
    </source>
</evidence>
<dbReference type="AlphaFoldDB" id="A0A6J4PY44"/>
<name>A0A6J4PY44_9ACTN</name>
<evidence type="ECO:0000256" key="1">
    <source>
        <dbReference type="SAM" id="Phobius"/>
    </source>
</evidence>
<gene>
    <name evidence="2" type="ORF">AVDCRST_MAG80-338</name>
</gene>
<reference evidence="2" key="1">
    <citation type="submission" date="2020-02" db="EMBL/GenBank/DDBJ databases">
        <authorList>
            <person name="Meier V. D."/>
        </authorList>
    </citation>
    <scope>NUCLEOTIDE SEQUENCE</scope>
    <source>
        <strain evidence="2">AVDCRST_MAG80</strain>
    </source>
</reference>
<keyword evidence="1" id="KW-0472">Membrane</keyword>
<keyword evidence="1" id="KW-0812">Transmembrane</keyword>